<dbReference type="Proteomes" id="UP001499854">
    <property type="component" value="Unassembled WGS sequence"/>
</dbReference>
<dbReference type="EMBL" id="BAAAQM010000058">
    <property type="protein sequence ID" value="GAA1996632.1"/>
    <property type="molecule type" value="Genomic_DNA"/>
</dbReference>
<proteinExistence type="inferred from homology"/>
<evidence type="ECO:0000259" key="2">
    <source>
        <dbReference type="Pfam" id="PF08450"/>
    </source>
</evidence>
<dbReference type="InterPro" id="IPR011042">
    <property type="entry name" value="6-blade_b-propeller_TolB-like"/>
</dbReference>
<feature type="domain" description="SMP-30/Gluconolactonase/LRE-like region" evidence="2">
    <location>
        <begin position="22"/>
        <end position="271"/>
    </location>
</feature>
<dbReference type="InterPro" id="IPR013658">
    <property type="entry name" value="SGL"/>
</dbReference>
<keyword evidence="4" id="KW-1185">Reference proteome</keyword>
<accession>A0ABN2T1E4</accession>
<evidence type="ECO:0000313" key="3">
    <source>
        <dbReference type="EMBL" id="GAA1996632.1"/>
    </source>
</evidence>
<dbReference type="PANTHER" id="PTHR10907:SF47">
    <property type="entry name" value="REGUCALCIN"/>
    <property type="match status" value="1"/>
</dbReference>
<dbReference type="PANTHER" id="PTHR10907">
    <property type="entry name" value="REGUCALCIN"/>
    <property type="match status" value="1"/>
</dbReference>
<dbReference type="RefSeq" id="WP_344661667.1">
    <property type="nucleotide sequence ID" value="NZ_BAAAQM010000058.1"/>
</dbReference>
<protein>
    <submittedName>
        <fullName evidence="3">SMP-30/gluconolactonase/LRE family protein</fullName>
    </submittedName>
</protein>
<evidence type="ECO:0000256" key="1">
    <source>
        <dbReference type="ARBA" id="ARBA00008853"/>
    </source>
</evidence>
<dbReference type="SUPFAM" id="SSF63829">
    <property type="entry name" value="Calcium-dependent phosphotriesterase"/>
    <property type="match status" value="1"/>
</dbReference>
<comment type="caution">
    <text evidence="3">The sequence shown here is derived from an EMBL/GenBank/DDBJ whole genome shotgun (WGS) entry which is preliminary data.</text>
</comment>
<evidence type="ECO:0000313" key="4">
    <source>
        <dbReference type="Proteomes" id="UP001499854"/>
    </source>
</evidence>
<organism evidence="3 4">
    <name type="scientific">Catenulispora subtropica</name>
    <dbReference type="NCBI Taxonomy" id="450798"/>
    <lineage>
        <taxon>Bacteria</taxon>
        <taxon>Bacillati</taxon>
        <taxon>Actinomycetota</taxon>
        <taxon>Actinomycetes</taxon>
        <taxon>Catenulisporales</taxon>
        <taxon>Catenulisporaceae</taxon>
        <taxon>Catenulispora</taxon>
    </lineage>
</organism>
<name>A0ABN2T1E4_9ACTN</name>
<dbReference type="InterPro" id="IPR005511">
    <property type="entry name" value="SMP-30"/>
</dbReference>
<dbReference type="Pfam" id="PF08450">
    <property type="entry name" value="SGL"/>
    <property type="match status" value="1"/>
</dbReference>
<comment type="similarity">
    <text evidence="1">Belongs to the SMP-30/CGR1 family.</text>
</comment>
<dbReference type="PRINTS" id="PR01790">
    <property type="entry name" value="SMP30FAMILY"/>
</dbReference>
<reference evidence="3 4" key="1">
    <citation type="journal article" date="2019" name="Int. J. Syst. Evol. Microbiol.">
        <title>The Global Catalogue of Microorganisms (GCM) 10K type strain sequencing project: providing services to taxonomists for standard genome sequencing and annotation.</title>
        <authorList>
            <consortium name="The Broad Institute Genomics Platform"/>
            <consortium name="The Broad Institute Genome Sequencing Center for Infectious Disease"/>
            <person name="Wu L."/>
            <person name="Ma J."/>
        </authorList>
    </citation>
    <scope>NUCLEOTIDE SEQUENCE [LARGE SCALE GENOMIC DNA]</scope>
    <source>
        <strain evidence="3 4">JCM 16013</strain>
    </source>
</reference>
<dbReference type="Gene3D" id="2.120.10.30">
    <property type="entry name" value="TolB, C-terminal domain"/>
    <property type="match status" value="1"/>
</dbReference>
<sequence>MAGPGPVDVWRAEVFVPDAGALCEGPRWDERSERLLWVDILAGRLHEADITGRRLAGHDVGLPLGSFAPRESGGHVLALETGFAVVDADWSAGPRPIGTHRSRPTPIRFNDGVCDPFGRFFAGTMDYDEAPGAGTVFRLDPPGADGEFPEAVPVITGTTVSNGLGWSDDGRTMYFVDSVARTVDAFDYDPGGGTPTNRRTLISIAEGDGFPDGLAVAADGFLWLALWDGGQVRRYTPDGELAGIVEVPVGRVSACTFAGPDLDELIITTARQGLDEATLAAQPASGSLFRCRTGHTGRPVSRYHG</sequence>
<gene>
    <name evidence="3" type="ORF">GCM10009838_72150</name>
</gene>